<dbReference type="Proteomes" id="UP000664369">
    <property type="component" value="Unassembled WGS sequence"/>
</dbReference>
<feature type="region of interest" description="Disordered" evidence="1">
    <location>
        <begin position="172"/>
        <end position="193"/>
    </location>
</feature>
<protein>
    <submittedName>
        <fullName evidence="2">Uncharacterized protein</fullName>
    </submittedName>
</protein>
<dbReference type="RefSeq" id="WP_208174596.1">
    <property type="nucleotide sequence ID" value="NZ_JAGETZ010000003.1"/>
</dbReference>
<dbReference type="EMBL" id="JAGETZ010000003">
    <property type="protein sequence ID" value="MBO2008967.1"/>
    <property type="molecule type" value="Genomic_DNA"/>
</dbReference>
<proteinExistence type="predicted"/>
<accession>A0ABS3QCJ8</accession>
<gene>
    <name evidence="2" type="ORF">J4E00_07880</name>
</gene>
<organism evidence="2 3">
    <name type="scientific">Hymenobacter negativus</name>
    <dbReference type="NCBI Taxonomy" id="2795026"/>
    <lineage>
        <taxon>Bacteria</taxon>
        <taxon>Pseudomonadati</taxon>
        <taxon>Bacteroidota</taxon>
        <taxon>Cytophagia</taxon>
        <taxon>Cytophagales</taxon>
        <taxon>Hymenobacteraceae</taxon>
        <taxon>Hymenobacter</taxon>
    </lineage>
</organism>
<reference evidence="2 3" key="1">
    <citation type="submission" date="2021-03" db="EMBL/GenBank/DDBJ databases">
        <authorList>
            <person name="Kim M.K."/>
        </authorList>
    </citation>
    <scope>NUCLEOTIDE SEQUENCE [LARGE SCALE GENOMIC DNA]</scope>
    <source>
        <strain evidence="2 3">BT442</strain>
    </source>
</reference>
<evidence type="ECO:0000313" key="2">
    <source>
        <dbReference type="EMBL" id="MBO2008967.1"/>
    </source>
</evidence>
<name>A0ABS3QCJ8_9BACT</name>
<feature type="region of interest" description="Disordered" evidence="1">
    <location>
        <begin position="1"/>
        <end position="21"/>
    </location>
</feature>
<feature type="compositionally biased region" description="Polar residues" evidence="1">
    <location>
        <begin position="1"/>
        <end position="12"/>
    </location>
</feature>
<evidence type="ECO:0000313" key="3">
    <source>
        <dbReference type="Proteomes" id="UP000664369"/>
    </source>
</evidence>
<comment type="caution">
    <text evidence="2">The sequence shown here is derived from an EMBL/GenBank/DDBJ whole genome shotgun (WGS) entry which is preliminary data.</text>
</comment>
<keyword evidence="3" id="KW-1185">Reference proteome</keyword>
<evidence type="ECO:0000256" key="1">
    <source>
        <dbReference type="SAM" id="MobiDB-lite"/>
    </source>
</evidence>
<sequence length="229" mass="24905">MTPSTPEEQGPSTPKKGKTKDVIPFGELELATLALKAADAWDASPLPALLWCSKAELRTAAVAFRASIGAADVADDDVSPAGARLAELDKMIDSSLKFVRNYLLEEHGSKSKAKAYYDTFGLMPDGKLPAARPARVASLTKLIVALRPSGYNDGKYGTAFWKPILTEYTPLATTNSDGRSSSSTETGTKNAQETPLRKMLRALRQHIKTNFPETFAAQWRGFGYLKESY</sequence>